<dbReference type="InterPro" id="IPR050158">
    <property type="entry name" value="Ubiquitin_ubiquitin-like"/>
</dbReference>
<protein>
    <submittedName>
        <fullName evidence="3">Ubiquitin</fullName>
    </submittedName>
</protein>
<dbReference type="InterPro" id="IPR029071">
    <property type="entry name" value="Ubiquitin-like_domsf"/>
</dbReference>
<evidence type="ECO:0000313" key="3">
    <source>
        <dbReference type="EMBL" id="ALJ06856.1"/>
    </source>
</evidence>
<dbReference type="FunFam" id="3.10.20.90:FF:000160">
    <property type="entry name" value="Polyubiquitin-C"/>
    <property type="match status" value="1"/>
</dbReference>
<dbReference type="InterPro" id="IPR019956">
    <property type="entry name" value="Ubiquitin_dom"/>
</dbReference>
<evidence type="ECO:0000256" key="1">
    <source>
        <dbReference type="ARBA" id="ARBA00022729"/>
    </source>
</evidence>
<dbReference type="STRING" id="1736674.APS56_14420"/>
<evidence type="ECO:0000259" key="2">
    <source>
        <dbReference type="PROSITE" id="PS50053"/>
    </source>
</evidence>
<dbReference type="SMART" id="SM00213">
    <property type="entry name" value="UBQ"/>
    <property type="match status" value="1"/>
</dbReference>
<dbReference type="InterPro" id="IPR026444">
    <property type="entry name" value="Secre_tail"/>
</dbReference>
<reference evidence="3 4" key="1">
    <citation type="submission" date="2015-10" db="EMBL/GenBank/DDBJ databases">
        <authorList>
            <person name="Gilbert D.G."/>
        </authorList>
    </citation>
    <scope>NUCLEOTIDE SEQUENCE [LARGE SCALE GENOMIC DNA]</scope>
    <source>
        <strain evidence="4">HZ-22</strain>
    </source>
</reference>
<keyword evidence="1" id="KW-0732">Signal</keyword>
<dbReference type="Pfam" id="PF00240">
    <property type="entry name" value="ubiquitin"/>
    <property type="match status" value="1"/>
</dbReference>
<dbReference type="Proteomes" id="UP000057981">
    <property type="component" value="Chromosome"/>
</dbReference>
<keyword evidence="4" id="KW-1185">Reference proteome</keyword>
<dbReference type="SUPFAM" id="SSF54236">
    <property type="entry name" value="Ubiquitin-like"/>
    <property type="match status" value="1"/>
</dbReference>
<dbReference type="NCBIfam" id="TIGR04183">
    <property type="entry name" value="Por_Secre_tail"/>
    <property type="match status" value="1"/>
</dbReference>
<accession>A0A0P0D7D7</accession>
<evidence type="ECO:0000313" key="4">
    <source>
        <dbReference type="Proteomes" id="UP000057981"/>
    </source>
</evidence>
<dbReference type="KEGG" id="ahz:APS56_14420"/>
<organism evidence="3 4">
    <name type="scientific">Pseudalgibacter alginicilyticus</name>
    <dbReference type="NCBI Taxonomy" id="1736674"/>
    <lineage>
        <taxon>Bacteria</taxon>
        <taxon>Pseudomonadati</taxon>
        <taxon>Bacteroidota</taxon>
        <taxon>Flavobacteriia</taxon>
        <taxon>Flavobacteriales</taxon>
        <taxon>Flavobacteriaceae</taxon>
        <taxon>Pseudalgibacter</taxon>
    </lineage>
</organism>
<gene>
    <name evidence="3" type="ORF">APS56_14420</name>
</gene>
<dbReference type="Gene3D" id="3.10.20.90">
    <property type="entry name" value="Phosphatidylinositol 3-kinase Catalytic Subunit, Chain A, domain 1"/>
    <property type="match status" value="1"/>
</dbReference>
<dbReference type="Pfam" id="PF18962">
    <property type="entry name" value="Por_Secre_tail"/>
    <property type="match status" value="1"/>
</dbReference>
<dbReference type="OrthoDB" id="1489153at2"/>
<dbReference type="PRINTS" id="PR00348">
    <property type="entry name" value="UBIQUITIN"/>
</dbReference>
<sequence length="154" mass="17501">MQIFIKTLTGETITIDVEANETIDNVKTKIYDKTGTPIEDQKLIFSGTELQNNRTLADYNIQKESTIFLVSNALGITTNIEENIQWHLYPNPSNAYIFISGLNENKNYIIYNIIGTKVKSGILGAQEKINIISLTKGIYFLKLKKESSFKFIKE</sequence>
<proteinExistence type="predicted"/>
<name>A0A0P0D7D7_9FLAO</name>
<dbReference type="PANTHER" id="PTHR10666">
    <property type="entry name" value="UBIQUITIN"/>
    <property type="match status" value="1"/>
</dbReference>
<dbReference type="AlphaFoldDB" id="A0A0P0D7D7"/>
<dbReference type="PROSITE" id="PS50053">
    <property type="entry name" value="UBIQUITIN_2"/>
    <property type="match status" value="1"/>
</dbReference>
<feature type="domain" description="Ubiquitin-like" evidence="2">
    <location>
        <begin position="1"/>
        <end position="75"/>
    </location>
</feature>
<dbReference type="EMBL" id="CP012898">
    <property type="protein sequence ID" value="ALJ06856.1"/>
    <property type="molecule type" value="Genomic_DNA"/>
</dbReference>
<dbReference type="InterPro" id="IPR000626">
    <property type="entry name" value="Ubiquitin-like_dom"/>
</dbReference>